<dbReference type="InterPro" id="IPR024072">
    <property type="entry name" value="DHFR-like_dom_sf"/>
</dbReference>
<dbReference type="Gene3D" id="3.40.430.10">
    <property type="entry name" value="Dihydrofolate Reductase, subunit A"/>
    <property type="match status" value="1"/>
</dbReference>
<evidence type="ECO:0000313" key="2">
    <source>
        <dbReference type="EMBL" id="MCO8276774.1"/>
    </source>
</evidence>
<proteinExistence type="predicted"/>
<dbReference type="SUPFAM" id="SSF53597">
    <property type="entry name" value="Dihydrofolate reductase-like"/>
    <property type="match status" value="1"/>
</dbReference>
<gene>
    <name evidence="2" type="ORF">M1L60_39965</name>
</gene>
<reference evidence="2 3" key="1">
    <citation type="submission" date="2022-06" db="EMBL/GenBank/DDBJ databases">
        <title>New Species of the Genus Actinoplanes, ActinopZanes ferrugineus.</title>
        <authorList>
            <person name="Ding P."/>
        </authorList>
    </citation>
    <scope>NUCLEOTIDE SEQUENCE [LARGE SCALE GENOMIC DNA]</scope>
    <source>
        <strain evidence="2 3">TRM88003</strain>
    </source>
</reference>
<dbReference type="Pfam" id="PF01872">
    <property type="entry name" value="RibD_C"/>
    <property type="match status" value="1"/>
</dbReference>
<dbReference type="Proteomes" id="UP001523369">
    <property type="component" value="Unassembled WGS sequence"/>
</dbReference>
<accession>A0ABT1E0U4</accession>
<feature type="domain" description="Bacterial bifunctional deaminase-reductase C-terminal" evidence="1">
    <location>
        <begin position="60"/>
        <end position="112"/>
    </location>
</feature>
<sequence>MQLYGRHTWEHFARLWPTRDTDYAKLMNAVPKRIATRTTVDPSAWSAVIEGDPLAWAADERTRRDVVVIGSLTLVRALAEAGLIDEYRLITFPTVAGEGDRLPLTGDFHFTTVEPADRTTFTVLRRRTGSPGTEEGKAS</sequence>
<protein>
    <submittedName>
        <fullName evidence="2">Dihydrofolate reductase family protein</fullName>
    </submittedName>
</protein>
<dbReference type="RefSeq" id="WP_253242800.1">
    <property type="nucleotide sequence ID" value="NZ_JAMYJR010000051.1"/>
</dbReference>
<evidence type="ECO:0000259" key="1">
    <source>
        <dbReference type="Pfam" id="PF01872"/>
    </source>
</evidence>
<name>A0ABT1E0U4_9ACTN</name>
<evidence type="ECO:0000313" key="3">
    <source>
        <dbReference type="Proteomes" id="UP001523369"/>
    </source>
</evidence>
<dbReference type="EMBL" id="JAMYJR010000051">
    <property type="protein sequence ID" value="MCO8276774.1"/>
    <property type="molecule type" value="Genomic_DNA"/>
</dbReference>
<comment type="caution">
    <text evidence="2">The sequence shown here is derived from an EMBL/GenBank/DDBJ whole genome shotgun (WGS) entry which is preliminary data.</text>
</comment>
<keyword evidence="3" id="KW-1185">Reference proteome</keyword>
<organism evidence="2 3">
    <name type="scientific">Paractinoplanes aksuensis</name>
    <dbReference type="NCBI Taxonomy" id="2939490"/>
    <lineage>
        <taxon>Bacteria</taxon>
        <taxon>Bacillati</taxon>
        <taxon>Actinomycetota</taxon>
        <taxon>Actinomycetes</taxon>
        <taxon>Micromonosporales</taxon>
        <taxon>Micromonosporaceae</taxon>
        <taxon>Paractinoplanes</taxon>
    </lineage>
</organism>
<dbReference type="InterPro" id="IPR002734">
    <property type="entry name" value="RibDG_C"/>
</dbReference>